<dbReference type="GO" id="GO:0005524">
    <property type="term" value="F:ATP binding"/>
    <property type="evidence" value="ECO:0007669"/>
    <property type="project" value="InterPro"/>
</dbReference>
<dbReference type="Gene3D" id="1.10.510.10">
    <property type="entry name" value="Transferase(Phosphotransferase) domain 1"/>
    <property type="match status" value="1"/>
</dbReference>
<dbReference type="InterPro" id="IPR011009">
    <property type="entry name" value="Kinase-like_dom_sf"/>
</dbReference>
<dbReference type="Pfam" id="PF00069">
    <property type="entry name" value="Pkinase"/>
    <property type="match status" value="1"/>
</dbReference>
<dbReference type="PANTHER" id="PTHR46863:SF1">
    <property type="entry name" value="PROTEIN KINASE SUPERFAMILY PROTEIN"/>
    <property type="match status" value="1"/>
</dbReference>
<gene>
    <name evidence="3" type="ORF">RJ640_004104</name>
</gene>
<evidence type="ECO:0000313" key="3">
    <source>
        <dbReference type="EMBL" id="KAK2988802.1"/>
    </source>
</evidence>
<name>A0AA88UUG4_9ASTE</name>
<dbReference type="Proteomes" id="UP001187471">
    <property type="component" value="Unassembled WGS sequence"/>
</dbReference>
<dbReference type="PANTHER" id="PTHR46863">
    <property type="entry name" value="OS09G0572100 PROTEIN"/>
    <property type="match status" value="1"/>
</dbReference>
<reference evidence="3" key="1">
    <citation type="submission" date="2022-12" db="EMBL/GenBank/DDBJ databases">
        <title>Draft genome assemblies for two species of Escallonia (Escalloniales).</title>
        <authorList>
            <person name="Chanderbali A."/>
            <person name="Dervinis C."/>
            <person name="Anghel I."/>
            <person name="Soltis D."/>
            <person name="Soltis P."/>
            <person name="Zapata F."/>
        </authorList>
    </citation>
    <scope>NUCLEOTIDE SEQUENCE</scope>
    <source>
        <strain evidence="3">UCBG92.1500</strain>
        <tissue evidence="3">Leaf</tissue>
    </source>
</reference>
<sequence length="439" mass="48315">MAVDAVDPTRSPRETSRATGTSSTAAPTIALQRDHSASSNATSANYSSASSYRLDTSVATTSVSSRASLSTLRDSLPENPHVYDFAEIRAATNNFLARRHSSSSSASPSWRCSLRLRDVIVFQRKFRRSMETSELRDKLSVVCKSHHKSIIKLLGASISGYHIYLVYEFMAGANLSVCLRNTSNPDFTVLSTWMSRMQIARDLADGLDYIHNNTGLDVNLVHKHVKSSSVVVTEPLFNAKICHFGTAELCGETAGIKAKDVKRSGEISPASPVKLERSDSLERQFEGVTGYMSPEFRSTGLATQKSDVYAFGVVILELLSGKEPVKYVFDRKSGDYRTISVITTATEAVSGGSDEGGGGGEGVEGRLRRWVDRRLRDSFPVEVAEKLTRVALECVDADPDKRPNMRRVAGKMSKMYMESRIWSDRVRVPTEISVSFTPR</sequence>
<comment type="caution">
    <text evidence="3">The sequence shown here is derived from an EMBL/GenBank/DDBJ whole genome shotgun (WGS) entry which is preliminary data.</text>
</comment>
<dbReference type="SUPFAM" id="SSF56112">
    <property type="entry name" value="Protein kinase-like (PK-like)"/>
    <property type="match status" value="1"/>
</dbReference>
<feature type="compositionally biased region" description="Low complexity" evidence="1">
    <location>
        <begin position="17"/>
        <end position="28"/>
    </location>
</feature>
<dbReference type="AlphaFoldDB" id="A0AA88UUG4"/>
<protein>
    <recommendedName>
        <fullName evidence="2">Protein kinase domain-containing protein</fullName>
    </recommendedName>
</protein>
<proteinExistence type="predicted"/>
<dbReference type="GO" id="GO:0004672">
    <property type="term" value="F:protein kinase activity"/>
    <property type="evidence" value="ECO:0007669"/>
    <property type="project" value="InterPro"/>
</dbReference>
<evidence type="ECO:0000313" key="4">
    <source>
        <dbReference type="Proteomes" id="UP001187471"/>
    </source>
</evidence>
<dbReference type="Gene3D" id="3.30.200.20">
    <property type="entry name" value="Phosphorylase Kinase, domain 1"/>
    <property type="match status" value="1"/>
</dbReference>
<feature type="domain" description="Protein kinase" evidence="2">
    <location>
        <begin position="95"/>
        <end position="417"/>
    </location>
</feature>
<dbReference type="InterPro" id="IPR000719">
    <property type="entry name" value="Prot_kinase_dom"/>
</dbReference>
<feature type="region of interest" description="Disordered" evidence="1">
    <location>
        <begin position="1"/>
        <end position="45"/>
    </location>
</feature>
<evidence type="ECO:0000259" key="2">
    <source>
        <dbReference type="PROSITE" id="PS50011"/>
    </source>
</evidence>
<accession>A0AA88UUG4</accession>
<dbReference type="PROSITE" id="PS50011">
    <property type="entry name" value="PROTEIN_KINASE_DOM"/>
    <property type="match status" value="1"/>
</dbReference>
<keyword evidence="4" id="KW-1185">Reference proteome</keyword>
<dbReference type="EMBL" id="JAVXUO010000825">
    <property type="protein sequence ID" value="KAK2988802.1"/>
    <property type="molecule type" value="Genomic_DNA"/>
</dbReference>
<organism evidence="3 4">
    <name type="scientific">Escallonia rubra</name>
    <dbReference type="NCBI Taxonomy" id="112253"/>
    <lineage>
        <taxon>Eukaryota</taxon>
        <taxon>Viridiplantae</taxon>
        <taxon>Streptophyta</taxon>
        <taxon>Embryophyta</taxon>
        <taxon>Tracheophyta</taxon>
        <taxon>Spermatophyta</taxon>
        <taxon>Magnoliopsida</taxon>
        <taxon>eudicotyledons</taxon>
        <taxon>Gunneridae</taxon>
        <taxon>Pentapetalae</taxon>
        <taxon>asterids</taxon>
        <taxon>campanulids</taxon>
        <taxon>Escalloniales</taxon>
        <taxon>Escalloniaceae</taxon>
        <taxon>Escallonia</taxon>
    </lineage>
</organism>
<evidence type="ECO:0000256" key="1">
    <source>
        <dbReference type="SAM" id="MobiDB-lite"/>
    </source>
</evidence>